<organism evidence="1">
    <name type="scientific">Cucumis melo</name>
    <name type="common">Muskmelon</name>
    <dbReference type="NCBI Taxonomy" id="3656"/>
    <lineage>
        <taxon>Eukaryota</taxon>
        <taxon>Viridiplantae</taxon>
        <taxon>Streptophyta</taxon>
        <taxon>Embryophyta</taxon>
        <taxon>Tracheophyta</taxon>
        <taxon>Spermatophyta</taxon>
        <taxon>Magnoliopsida</taxon>
        <taxon>eudicotyledons</taxon>
        <taxon>Gunneridae</taxon>
        <taxon>Pentapetalae</taxon>
        <taxon>rosids</taxon>
        <taxon>fabids</taxon>
        <taxon>Cucurbitales</taxon>
        <taxon>Cucurbitaceae</taxon>
        <taxon>Benincaseae</taxon>
        <taxon>Cucumis</taxon>
    </lineage>
</organism>
<proteinExistence type="predicted"/>
<dbReference type="Gramene" id="MELO3C033567.2.1">
    <property type="protein sequence ID" value="MELO3C033567.2.1"/>
    <property type="gene ID" value="MELO3C033567.2"/>
</dbReference>
<dbReference type="AlphaFoldDB" id="A0A9I9EGR4"/>
<reference evidence="1" key="1">
    <citation type="submission" date="2023-03" db="UniProtKB">
        <authorList>
            <consortium name="EnsemblPlants"/>
        </authorList>
    </citation>
    <scope>IDENTIFICATION</scope>
</reference>
<name>A0A9I9EGR4_CUCME</name>
<protein>
    <submittedName>
        <fullName evidence="1">Uncharacterized protein</fullName>
    </submittedName>
</protein>
<accession>A0A9I9EGR4</accession>
<sequence length="94" mass="10752">MSHFAFTNRMSDERESNYWNEENENRTLCSLSAVSTYHRPPSLFIPGIIQVSVSPVTQETDLFTESQQPPYCRASASILPFRDSWVVSQLPMHG</sequence>
<dbReference type="EnsemblPlants" id="MELO3C033567.2.1">
    <property type="protein sequence ID" value="MELO3C033567.2.1"/>
    <property type="gene ID" value="MELO3C033567.2"/>
</dbReference>
<evidence type="ECO:0000313" key="1">
    <source>
        <dbReference type="EnsemblPlants" id="MELO3C033567.2.1"/>
    </source>
</evidence>